<feature type="compositionally biased region" description="Polar residues" evidence="1">
    <location>
        <begin position="250"/>
        <end position="272"/>
    </location>
</feature>
<evidence type="ECO:0000313" key="3">
    <source>
        <dbReference type="Proteomes" id="UP000198372"/>
    </source>
</evidence>
<accession>A0A238FMT5</accession>
<feature type="compositionally biased region" description="Acidic residues" evidence="1">
    <location>
        <begin position="588"/>
        <end position="597"/>
    </location>
</feature>
<dbReference type="OrthoDB" id="10486930at2759"/>
<sequence length="732" mass="77859">MPSISSRANTPPKRQTYVPRHKQLLLNPALSLQRSLHVDQAEEAAPNAGGAGPRPPIKKLAIGQPILSFSSNPDAKLTITPNAVPVRREVNTGASASPAAASASSSEAAVAHVVDDSSPATTTARRASIVQVKRKAVPVYDAFEFPVSISSSTSASTLSTEAGSAPRRRDDDFANLVSALDQVSISAATWAQPSPMDRRTLRDNHGLGLDWASSQLLKNPEAMPRTRASSTSSSQRHSLENPSPPLLPFSAQSTPAPKHSSVYSQAYQQTHGASERVAHSGLPHHPNTCTASSEPVMDFVLGPDVRGQDDSPDARLQAWRKGMHDVEAERANNQSRRHSKKEKQTSSSCEFLACRHGSEVRLAMLTQLFGSPARFLFRRPSVSSGSRASSRAGFSSSSHDSQSTNAFSPTDSSFPALPSKGDLNRRCSVASSATSSRPFALVSGRSGSMASSRDRGLPSRRASLLFGVDDTRRQSSIASKTRPTGIVGGDDSLLDIWVEMMGGEVEDGSDDLAQLPFPSRKRGSAASDVFGRPPVSSRKPSLAPREPIYGAEAIIPLYHALPPLVYASSGRHRSHSQSSSAPTLSSDDGLDSESDASDDWRSACSQPSACDPAIAPSGVTGSANPTELTSFAWPTAKVNPRATFDLPEPILSYSPHLSLAPETAHATPTLSSTKIFFISNGPYHTSRLQDVADLRESLAFESHHPTVHRTAIPFAASSPGSRCLQRPFIAVA</sequence>
<dbReference type="Proteomes" id="UP000198372">
    <property type="component" value="Unassembled WGS sequence"/>
</dbReference>
<feature type="compositionally biased region" description="Low complexity" evidence="1">
    <location>
        <begin position="381"/>
        <end position="398"/>
    </location>
</feature>
<reference evidence="3" key="1">
    <citation type="submission" date="2016-09" db="EMBL/GenBank/DDBJ databases">
        <authorList>
            <person name="Jeantristanb JTB J.-T."/>
            <person name="Ricardo R."/>
        </authorList>
    </citation>
    <scope>NUCLEOTIDE SEQUENCE [LARGE SCALE GENOMIC DNA]</scope>
</reference>
<name>A0A238FMT5_9BASI</name>
<gene>
    <name evidence="2" type="ORF">BQ2448_7249</name>
</gene>
<protein>
    <submittedName>
        <fullName evidence="2">BQ2448_7249 protein</fullName>
    </submittedName>
</protein>
<feature type="region of interest" description="Disordered" evidence="1">
    <location>
        <begin position="569"/>
        <end position="621"/>
    </location>
</feature>
<feature type="compositionally biased region" description="Low complexity" evidence="1">
    <location>
        <begin position="225"/>
        <end position="236"/>
    </location>
</feature>
<dbReference type="AlphaFoldDB" id="A0A238FMT5"/>
<feature type="region of interest" description="Disordered" evidence="1">
    <location>
        <begin position="328"/>
        <end position="348"/>
    </location>
</feature>
<feature type="region of interest" description="Disordered" evidence="1">
    <location>
        <begin position="518"/>
        <end position="543"/>
    </location>
</feature>
<feature type="region of interest" description="Disordered" evidence="1">
    <location>
        <begin position="214"/>
        <end position="290"/>
    </location>
</feature>
<feature type="compositionally biased region" description="Polar residues" evidence="1">
    <location>
        <begin position="1"/>
        <end position="13"/>
    </location>
</feature>
<feature type="region of interest" description="Disordered" evidence="1">
    <location>
        <begin position="1"/>
        <end position="22"/>
    </location>
</feature>
<feature type="compositionally biased region" description="Polar residues" evidence="1">
    <location>
        <begin position="399"/>
        <end position="413"/>
    </location>
</feature>
<feature type="region of interest" description="Disordered" evidence="1">
    <location>
        <begin position="380"/>
        <end position="420"/>
    </location>
</feature>
<dbReference type="EMBL" id="FMSP01000018">
    <property type="protein sequence ID" value="SCV73323.1"/>
    <property type="molecule type" value="Genomic_DNA"/>
</dbReference>
<proteinExistence type="predicted"/>
<organism evidence="2 3">
    <name type="scientific">Microbotryum intermedium</name>
    <dbReference type="NCBI Taxonomy" id="269621"/>
    <lineage>
        <taxon>Eukaryota</taxon>
        <taxon>Fungi</taxon>
        <taxon>Dikarya</taxon>
        <taxon>Basidiomycota</taxon>
        <taxon>Pucciniomycotina</taxon>
        <taxon>Microbotryomycetes</taxon>
        <taxon>Microbotryales</taxon>
        <taxon>Microbotryaceae</taxon>
        <taxon>Microbotryum</taxon>
    </lineage>
</organism>
<evidence type="ECO:0000256" key="1">
    <source>
        <dbReference type="SAM" id="MobiDB-lite"/>
    </source>
</evidence>
<keyword evidence="3" id="KW-1185">Reference proteome</keyword>
<evidence type="ECO:0000313" key="2">
    <source>
        <dbReference type="EMBL" id="SCV73323.1"/>
    </source>
</evidence>